<dbReference type="SUPFAM" id="SSF48008">
    <property type="entry name" value="GntR ligand-binding domain-like"/>
    <property type="match status" value="1"/>
</dbReference>
<keyword evidence="2 5" id="KW-0238">DNA-binding</keyword>
<evidence type="ECO:0000256" key="3">
    <source>
        <dbReference type="ARBA" id="ARBA00023163"/>
    </source>
</evidence>
<evidence type="ECO:0000256" key="1">
    <source>
        <dbReference type="ARBA" id="ARBA00023015"/>
    </source>
</evidence>
<proteinExistence type="predicted"/>
<dbReference type="PANTHER" id="PTHR43537:SF49">
    <property type="entry name" value="TRANSCRIPTIONAL REGULATORY PROTEIN"/>
    <property type="match status" value="1"/>
</dbReference>
<dbReference type="Proteomes" id="UP000527616">
    <property type="component" value="Unassembled WGS sequence"/>
</dbReference>
<dbReference type="SMART" id="SM00345">
    <property type="entry name" value="HTH_GNTR"/>
    <property type="match status" value="1"/>
</dbReference>
<dbReference type="Gene3D" id="1.10.10.10">
    <property type="entry name" value="Winged helix-like DNA-binding domain superfamily/Winged helix DNA-binding domain"/>
    <property type="match status" value="1"/>
</dbReference>
<name>A0A7Z0D891_9ACTN</name>
<dbReference type="PROSITE" id="PS50949">
    <property type="entry name" value="HTH_GNTR"/>
    <property type="match status" value="1"/>
</dbReference>
<dbReference type="GO" id="GO:0003700">
    <property type="term" value="F:DNA-binding transcription factor activity"/>
    <property type="evidence" value="ECO:0007669"/>
    <property type="project" value="InterPro"/>
</dbReference>
<accession>A0A7Z0D891</accession>
<dbReference type="RefSeq" id="WP_179444650.1">
    <property type="nucleotide sequence ID" value="NZ_JACBZS010000001.1"/>
</dbReference>
<evidence type="ECO:0000256" key="2">
    <source>
        <dbReference type="ARBA" id="ARBA00023125"/>
    </source>
</evidence>
<dbReference type="Pfam" id="PF00392">
    <property type="entry name" value="GntR"/>
    <property type="match status" value="1"/>
</dbReference>
<protein>
    <submittedName>
        <fullName evidence="5">DNA-binding GntR family transcriptional regulator</fullName>
    </submittedName>
</protein>
<evidence type="ECO:0000313" key="5">
    <source>
        <dbReference type="EMBL" id="NYI70733.1"/>
    </source>
</evidence>
<dbReference type="Pfam" id="PF07729">
    <property type="entry name" value="FCD"/>
    <property type="match status" value="1"/>
</dbReference>
<keyword evidence="6" id="KW-1185">Reference proteome</keyword>
<dbReference type="PRINTS" id="PR00035">
    <property type="entry name" value="HTHGNTR"/>
</dbReference>
<dbReference type="EMBL" id="JACBZS010000001">
    <property type="protein sequence ID" value="NYI70733.1"/>
    <property type="molecule type" value="Genomic_DNA"/>
</dbReference>
<feature type="domain" description="HTH gntR-type" evidence="4">
    <location>
        <begin position="1"/>
        <end position="65"/>
    </location>
</feature>
<dbReference type="InterPro" id="IPR011711">
    <property type="entry name" value="GntR_C"/>
</dbReference>
<dbReference type="SUPFAM" id="SSF46785">
    <property type="entry name" value="Winged helix' DNA-binding domain"/>
    <property type="match status" value="1"/>
</dbReference>
<dbReference type="InterPro" id="IPR036390">
    <property type="entry name" value="WH_DNA-bd_sf"/>
</dbReference>
<dbReference type="CDD" id="cd07377">
    <property type="entry name" value="WHTH_GntR"/>
    <property type="match status" value="1"/>
</dbReference>
<dbReference type="GO" id="GO:0003677">
    <property type="term" value="F:DNA binding"/>
    <property type="evidence" value="ECO:0007669"/>
    <property type="project" value="UniProtKB-KW"/>
</dbReference>
<dbReference type="InterPro" id="IPR000524">
    <property type="entry name" value="Tscrpt_reg_HTH_GntR"/>
</dbReference>
<comment type="caution">
    <text evidence="5">The sequence shown here is derived from an EMBL/GenBank/DDBJ whole genome shotgun (WGS) entry which is preliminary data.</text>
</comment>
<dbReference type="SMART" id="SM00895">
    <property type="entry name" value="FCD"/>
    <property type="match status" value="1"/>
</dbReference>
<dbReference type="InterPro" id="IPR036388">
    <property type="entry name" value="WH-like_DNA-bd_sf"/>
</dbReference>
<organism evidence="5 6">
    <name type="scientific">Naumannella cuiyingiana</name>
    <dbReference type="NCBI Taxonomy" id="1347891"/>
    <lineage>
        <taxon>Bacteria</taxon>
        <taxon>Bacillati</taxon>
        <taxon>Actinomycetota</taxon>
        <taxon>Actinomycetes</taxon>
        <taxon>Propionibacteriales</taxon>
        <taxon>Propionibacteriaceae</taxon>
        <taxon>Naumannella</taxon>
    </lineage>
</organism>
<gene>
    <name evidence="5" type="ORF">GGQ54_001293</name>
</gene>
<keyword evidence="3" id="KW-0804">Transcription</keyword>
<evidence type="ECO:0000313" key="6">
    <source>
        <dbReference type="Proteomes" id="UP000527616"/>
    </source>
</evidence>
<dbReference type="PANTHER" id="PTHR43537">
    <property type="entry name" value="TRANSCRIPTIONAL REGULATOR, GNTR FAMILY"/>
    <property type="match status" value="1"/>
</dbReference>
<reference evidence="5 6" key="1">
    <citation type="submission" date="2020-07" db="EMBL/GenBank/DDBJ databases">
        <title>Sequencing the genomes of 1000 actinobacteria strains.</title>
        <authorList>
            <person name="Klenk H.-P."/>
        </authorList>
    </citation>
    <scope>NUCLEOTIDE SEQUENCE [LARGE SCALE GENOMIC DNA]</scope>
    <source>
        <strain evidence="5 6">DSM 103164</strain>
    </source>
</reference>
<evidence type="ECO:0000259" key="4">
    <source>
        <dbReference type="PROSITE" id="PS50949"/>
    </source>
</evidence>
<keyword evidence="1" id="KW-0805">Transcription regulation</keyword>
<dbReference type="AlphaFoldDB" id="A0A7Z0D891"/>
<dbReference type="InterPro" id="IPR008920">
    <property type="entry name" value="TF_FadR/GntR_C"/>
</dbReference>
<sequence>MATTVYEDIREAILAGGLAPGRSLSENALAAQFGTSRTPVREALHRLEAEMLVERAGRSFRVRATSPEEILDIYEVRITLEGAAARGAAERSTELDRARLRVAADDMRAATGDPRERARLNRVFHEAIWAASHNPTLIDLLHRLNVHLVRYPTTTLEVPERWVAVLDEHERLLEAIDAGDTDRAKTLAEAHIVSAREVRLWMMTRS</sequence>
<dbReference type="Gene3D" id="1.20.120.530">
    <property type="entry name" value="GntR ligand-binding domain-like"/>
    <property type="match status" value="1"/>
</dbReference>